<comment type="caution">
    <text evidence="6">The sequence shown here is derived from an EMBL/GenBank/DDBJ whole genome shotgun (WGS) entry which is preliminary data.</text>
</comment>
<dbReference type="SMART" id="SM00320">
    <property type="entry name" value="WD40"/>
    <property type="match status" value="4"/>
</dbReference>
<dbReference type="PROSITE" id="PS50082">
    <property type="entry name" value="WD_REPEATS_2"/>
    <property type="match status" value="1"/>
</dbReference>
<sequence length="398" mass="42086">MGKQVTSYVGQKVRALKFLHGAKGAACLEGDECAVPLLVAGGYGSVVRYLIADNSISLLFPQMPTVDHMDLADEFESVSSLSYPSSLAYHALPHLDGREEANTEIGELSSVAHAGDVTSLGFLSVANNDFVVSGSSNGSLYVSSIVKSDSSLALKSVAIPQWEHLSMGSLAGIDADSHSASIVAACESGQVAWTNLDRPQDVRVLDVDHWAIHDVKMLGVDTHIALACANPRRPLQLWDLTASQDRPVASTGPAGAAFTSLAAHPTRPELLLAGLSDGSLTLWDRRMLGNSALRTERRHRKAVRSVTWHDTKPGFVFTASDDSTVLSWDFYAGATSSTSDKVDYERHSSDGGVTVTTVASGILPWNALDVDGVSDTLVAGSDNHSIVLVDGVTDAATS</sequence>
<evidence type="ECO:0000256" key="2">
    <source>
        <dbReference type="ARBA" id="ARBA00022574"/>
    </source>
</evidence>
<protein>
    <submittedName>
        <fullName evidence="6">Uncharacterized protein</fullName>
    </submittedName>
</protein>
<comment type="subcellular location">
    <subcellularLocation>
        <location evidence="1">Nucleus</location>
    </subcellularLocation>
</comment>
<evidence type="ECO:0000256" key="4">
    <source>
        <dbReference type="ARBA" id="ARBA00023242"/>
    </source>
</evidence>
<evidence type="ECO:0000313" key="6">
    <source>
        <dbReference type="EMBL" id="KAF0726163.1"/>
    </source>
</evidence>
<dbReference type="PANTHER" id="PTHR22652">
    <property type="entry name" value="NUCLEOPORIN NUP43"/>
    <property type="match status" value="1"/>
</dbReference>
<evidence type="ECO:0000256" key="3">
    <source>
        <dbReference type="ARBA" id="ARBA00022737"/>
    </source>
</evidence>
<gene>
    <name evidence="6" type="ORF">AaE_009634</name>
</gene>
<dbReference type="Proteomes" id="UP000469452">
    <property type="component" value="Unassembled WGS sequence"/>
</dbReference>
<name>A0A6A5A4H3_APHAT</name>
<keyword evidence="3" id="KW-0677">Repeat</keyword>
<feature type="non-terminal residue" evidence="6">
    <location>
        <position position="398"/>
    </location>
</feature>
<evidence type="ECO:0000256" key="1">
    <source>
        <dbReference type="ARBA" id="ARBA00004123"/>
    </source>
</evidence>
<dbReference type="Gene3D" id="2.130.10.10">
    <property type="entry name" value="YVTN repeat-like/Quinoprotein amine dehydrogenase"/>
    <property type="match status" value="1"/>
</dbReference>
<dbReference type="VEuPathDB" id="FungiDB:H257_06089"/>
<evidence type="ECO:0000256" key="5">
    <source>
        <dbReference type="PROSITE-ProRule" id="PRU00221"/>
    </source>
</evidence>
<dbReference type="Pfam" id="PF00400">
    <property type="entry name" value="WD40"/>
    <property type="match status" value="1"/>
</dbReference>
<keyword evidence="4" id="KW-0539">Nucleus</keyword>
<dbReference type="InterPro" id="IPR036322">
    <property type="entry name" value="WD40_repeat_dom_sf"/>
</dbReference>
<dbReference type="AlphaFoldDB" id="A0A6A5A4H3"/>
<keyword evidence="2 5" id="KW-0853">WD repeat</keyword>
<evidence type="ECO:0000313" key="7">
    <source>
        <dbReference type="Proteomes" id="UP000469452"/>
    </source>
</evidence>
<dbReference type="PANTHER" id="PTHR22652:SF0">
    <property type="entry name" value="NUCLEOPORIN NUP43"/>
    <property type="match status" value="1"/>
</dbReference>
<accession>A0A6A5A4H3</accession>
<organism evidence="6 7">
    <name type="scientific">Aphanomyces astaci</name>
    <name type="common">Crayfish plague agent</name>
    <dbReference type="NCBI Taxonomy" id="112090"/>
    <lineage>
        <taxon>Eukaryota</taxon>
        <taxon>Sar</taxon>
        <taxon>Stramenopiles</taxon>
        <taxon>Oomycota</taxon>
        <taxon>Saprolegniomycetes</taxon>
        <taxon>Saprolegniales</taxon>
        <taxon>Verrucalvaceae</taxon>
        <taxon>Aphanomyces</taxon>
    </lineage>
</organism>
<dbReference type="SUPFAM" id="SSF50978">
    <property type="entry name" value="WD40 repeat-like"/>
    <property type="match status" value="1"/>
</dbReference>
<proteinExistence type="predicted"/>
<reference evidence="6 7" key="1">
    <citation type="submission" date="2019-06" db="EMBL/GenBank/DDBJ databases">
        <title>Genomics analysis of Aphanomyces spp. identifies a new class of oomycete effector associated with host adaptation.</title>
        <authorList>
            <person name="Gaulin E."/>
        </authorList>
    </citation>
    <scope>NUCLEOTIDE SEQUENCE [LARGE SCALE GENOMIC DNA]</scope>
    <source>
        <strain evidence="6 7">E</strain>
    </source>
</reference>
<dbReference type="InterPro" id="IPR015943">
    <property type="entry name" value="WD40/YVTN_repeat-like_dom_sf"/>
</dbReference>
<dbReference type="GO" id="GO:0031080">
    <property type="term" value="C:nuclear pore outer ring"/>
    <property type="evidence" value="ECO:0007669"/>
    <property type="project" value="TreeGrafter"/>
</dbReference>
<dbReference type="InterPro" id="IPR001680">
    <property type="entry name" value="WD40_rpt"/>
</dbReference>
<dbReference type="EMBL" id="VJMI01015593">
    <property type="protein sequence ID" value="KAF0726163.1"/>
    <property type="molecule type" value="Genomic_DNA"/>
</dbReference>
<feature type="repeat" description="WD" evidence="5">
    <location>
        <begin position="296"/>
        <end position="338"/>
    </location>
</feature>